<organism evidence="2 3">
    <name type="scientific">Hypsizygus marmoreus</name>
    <name type="common">White beech mushroom</name>
    <name type="synonym">Agaricus marmoreus</name>
    <dbReference type="NCBI Taxonomy" id="39966"/>
    <lineage>
        <taxon>Eukaryota</taxon>
        <taxon>Fungi</taxon>
        <taxon>Dikarya</taxon>
        <taxon>Basidiomycota</taxon>
        <taxon>Agaricomycotina</taxon>
        <taxon>Agaricomycetes</taxon>
        <taxon>Agaricomycetidae</taxon>
        <taxon>Agaricales</taxon>
        <taxon>Tricholomatineae</taxon>
        <taxon>Lyophyllaceae</taxon>
        <taxon>Hypsizygus</taxon>
    </lineage>
</organism>
<comment type="caution">
    <text evidence="2">The sequence shown here is derived from an EMBL/GenBank/DDBJ whole genome shotgun (WGS) entry which is preliminary data.</text>
</comment>
<dbReference type="AlphaFoldDB" id="A0A369JI08"/>
<gene>
    <name evidence="2" type="ORF">Hypma_011317</name>
</gene>
<proteinExistence type="predicted"/>
<evidence type="ECO:0000313" key="2">
    <source>
        <dbReference type="EMBL" id="RDB20942.1"/>
    </source>
</evidence>
<feature type="compositionally biased region" description="Basic and acidic residues" evidence="1">
    <location>
        <begin position="119"/>
        <end position="135"/>
    </location>
</feature>
<dbReference type="Proteomes" id="UP000076154">
    <property type="component" value="Unassembled WGS sequence"/>
</dbReference>
<feature type="compositionally biased region" description="Low complexity" evidence="1">
    <location>
        <begin position="136"/>
        <end position="146"/>
    </location>
</feature>
<feature type="region of interest" description="Disordered" evidence="1">
    <location>
        <begin position="113"/>
        <end position="152"/>
    </location>
</feature>
<dbReference type="EMBL" id="LUEZ02000055">
    <property type="protein sequence ID" value="RDB20942.1"/>
    <property type="molecule type" value="Genomic_DNA"/>
</dbReference>
<dbReference type="InParanoid" id="A0A369JI08"/>
<protein>
    <submittedName>
        <fullName evidence="2">Uncharacterized protein</fullName>
    </submittedName>
</protein>
<evidence type="ECO:0000313" key="3">
    <source>
        <dbReference type="Proteomes" id="UP000076154"/>
    </source>
</evidence>
<feature type="region of interest" description="Disordered" evidence="1">
    <location>
        <begin position="46"/>
        <end position="100"/>
    </location>
</feature>
<keyword evidence="3" id="KW-1185">Reference proteome</keyword>
<evidence type="ECO:0000256" key="1">
    <source>
        <dbReference type="SAM" id="MobiDB-lite"/>
    </source>
</evidence>
<accession>A0A369JI08</accession>
<name>A0A369JI08_HYPMA</name>
<reference evidence="2" key="1">
    <citation type="submission" date="2018-04" db="EMBL/GenBank/DDBJ databases">
        <title>Whole genome sequencing of Hypsizygus marmoreus.</title>
        <authorList>
            <person name="Choi I.-G."/>
            <person name="Min B."/>
            <person name="Kim J.-G."/>
            <person name="Kim S."/>
            <person name="Oh Y.-L."/>
            <person name="Kong W.-S."/>
            <person name="Park H."/>
            <person name="Jeong J."/>
            <person name="Song E.-S."/>
        </authorList>
    </citation>
    <scope>NUCLEOTIDE SEQUENCE [LARGE SCALE GENOMIC DNA]</scope>
    <source>
        <strain evidence="2">51987-8</strain>
    </source>
</reference>
<sequence>MSAVPSFATTHAFYTPAPSLTNPEKFAHNQIDQGWSIFEYPGPVREPHGLQGKLGTRGQRLHSIGPVGSTIGRSDEQDTSYPHRTILHKAPTTNQTPGKLYQELPGIIITGTTMRSGQHRPDSDQDNYHPTDPIRLRTPLTRTRYPQTRDRF</sequence>